<evidence type="ECO:0000256" key="7">
    <source>
        <dbReference type="ARBA" id="ARBA00023180"/>
    </source>
</evidence>
<evidence type="ECO:0000256" key="6">
    <source>
        <dbReference type="ARBA" id="ARBA00023157"/>
    </source>
</evidence>
<dbReference type="GO" id="GO:0003676">
    <property type="term" value="F:nucleic acid binding"/>
    <property type="evidence" value="ECO:0007669"/>
    <property type="project" value="InterPro"/>
</dbReference>
<protein>
    <recommendedName>
        <fullName evidence="10">Phospholipase C/P1 nuclease</fullName>
    </recommendedName>
</protein>
<dbReference type="EMBL" id="JAFIQS010000011">
    <property type="protein sequence ID" value="KAG5164786.1"/>
    <property type="molecule type" value="Genomic_DNA"/>
</dbReference>
<evidence type="ECO:0000256" key="8">
    <source>
        <dbReference type="SAM" id="MobiDB-lite"/>
    </source>
</evidence>
<keyword evidence="2" id="KW-0540">Nuclease</keyword>
<evidence type="ECO:0000256" key="3">
    <source>
        <dbReference type="ARBA" id="ARBA00022723"/>
    </source>
</evidence>
<dbReference type="Pfam" id="PF02265">
    <property type="entry name" value="S1-P1_nuclease"/>
    <property type="match status" value="1"/>
</dbReference>
<accession>A0A8H7XP27</accession>
<feature type="compositionally biased region" description="Acidic residues" evidence="8">
    <location>
        <begin position="318"/>
        <end position="334"/>
    </location>
</feature>
<evidence type="ECO:0000256" key="1">
    <source>
        <dbReference type="ARBA" id="ARBA00009547"/>
    </source>
</evidence>
<dbReference type="GO" id="GO:0004519">
    <property type="term" value="F:endonuclease activity"/>
    <property type="evidence" value="ECO:0007669"/>
    <property type="project" value="UniProtKB-KW"/>
</dbReference>
<evidence type="ECO:0000256" key="2">
    <source>
        <dbReference type="ARBA" id="ARBA00022722"/>
    </source>
</evidence>
<keyword evidence="5" id="KW-0378">Hydrolase</keyword>
<dbReference type="Gene3D" id="1.10.575.10">
    <property type="entry name" value="P1 Nuclease"/>
    <property type="match status" value="1"/>
</dbReference>
<keyword evidence="6" id="KW-1015">Disulfide bond</keyword>
<feature type="region of interest" description="Disordered" evidence="8">
    <location>
        <begin position="312"/>
        <end position="334"/>
    </location>
</feature>
<name>A0A8H7XP27_PSICU</name>
<evidence type="ECO:0000256" key="5">
    <source>
        <dbReference type="ARBA" id="ARBA00022801"/>
    </source>
</evidence>
<sequence>MRISSTRVAAIVGALAYLPESHAWGAAGHEIVATIAQMYLHPSVLPTLCDILDLKGNRCHIASVATWADQHRNQMRWSATLHYVGAIGDHPSDTCAFPGTHGWAGKEGANVLDAVKNTTSLLQQWVDHDMSDSTASEALKFLIHFVGDMHQPLHLTGRDRGGNGARVRFGQRQTNLHSLWDGFLIAKAVRTTPRNYSRPLPYPEVERALRGTIYDSYIRRILWEGILHPWAEDLETWLSCPTPSSSTAATPGFLGMWQTAYGIANRIVQTFISEGVEISPDGPVVCPYHWAQPLHKLNCEIVWPKELDEPPYNQYQSADDEDEHDHEDSYDLVGDELSPREKSRLLDLDTPKYAGVIEKKMIVEKLLAQGGIRLAGVLNYLFADESQVNGPRAAFLDDFRRAL</sequence>
<evidence type="ECO:0000256" key="4">
    <source>
        <dbReference type="ARBA" id="ARBA00022759"/>
    </source>
</evidence>
<reference evidence="9" key="1">
    <citation type="submission" date="2021-02" db="EMBL/GenBank/DDBJ databases">
        <title>Psilocybe cubensis genome.</title>
        <authorList>
            <person name="Mckernan K.J."/>
            <person name="Crawford S."/>
            <person name="Trippe A."/>
            <person name="Kane L.T."/>
            <person name="Mclaughlin S."/>
        </authorList>
    </citation>
    <scope>NUCLEOTIDE SEQUENCE [LARGE SCALE GENOMIC DNA]</scope>
    <source>
        <strain evidence="9">MGC-MH-2018</strain>
    </source>
</reference>
<gene>
    <name evidence="9" type="ORF">JR316_010428</name>
</gene>
<dbReference type="InterPro" id="IPR003154">
    <property type="entry name" value="S1/P1nuclease"/>
</dbReference>
<dbReference type="AlphaFoldDB" id="A0A8H7XP27"/>
<evidence type="ECO:0000313" key="9">
    <source>
        <dbReference type="EMBL" id="KAG5164786.1"/>
    </source>
</evidence>
<organism evidence="9">
    <name type="scientific">Psilocybe cubensis</name>
    <name type="common">Psychedelic mushroom</name>
    <name type="synonym">Stropharia cubensis</name>
    <dbReference type="NCBI Taxonomy" id="181762"/>
    <lineage>
        <taxon>Eukaryota</taxon>
        <taxon>Fungi</taxon>
        <taxon>Dikarya</taxon>
        <taxon>Basidiomycota</taxon>
        <taxon>Agaricomycotina</taxon>
        <taxon>Agaricomycetes</taxon>
        <taxon>Agaricomycetidae</taxon>
        <taxon>Agaricales</taxon>
        <taxon>Agaricineae</taxon>
        <taxon>Strophariaceae</taxon>
        <taxon>Psilocybe</taxon>
    </lineage>
</organism>
<dbReference type="GO" id="GO:0046872">
    <property type="term" value="F:metal ion binding"/>
    <property type="evidence" value="ECO:0007669"/>
    <property type="project" value="UniProtKB-KW"/>
</dbReference>
<dbReference type="OrthoDB" id="441446at2759"/>
<dbReference type="GO" id="GO:0006308">
    <property type="term" value="P:DNA catabolic process"/>
    <property type="evidence" value="ECO:0007669"/>
    <property type="project" value="InterPro"/>
</dbReference>
<dbReference type="CDD" id="cd11010">
    <property type="entry name" value="S1-P1_nuclease"/>
    <property type="match status" value="1"/>
</dbReference>
<dbReference type="SUPFAM" id="SSF48537">
    <property type="entry name" value="Phospholipase C/P1 nuclease"/>
    <property type="match status" value="1"/>
</dbReference>
<dbReference type="GO" id="GO:0016788">
    <property type="term" value="F:hydrolase activity, acting on ester bonds"/>
    <property type="evidence" value="ECO:0007669"/>
    <property type="project" value="InterPro"/>
</dbReference>
<dbReference type="PANTHER" id="PTHR33146">
    <property type="entry name" value="ENDONUCLEASE 4"/>
    <property type="match status" value="1"/>
</dbReference>
<comment type="similarity">
    <text evidence="1">Belongs to the nuclease type I family.</text>
</comment>
<keyword evidence="7" id="KW-0325">Glycoprotein</keyword>
<evidence type="ECO:0008006" key="10">
    <source>
        <dbReference type="Google" id="ProtNLM"/>
    </source>
</evidence>
<dbReference type="PANTHER" id="PTHR33146:SF29">
    <property type="entry name" value="S1_P1 NUCLEASE"/>
    <property type="match status" value="1"/>
</dbReference>
<proteinExistence type="inferred from homology"/>
<dbReference type="InterPro" id="IPR008947">
    <property type="entry name" value="PLipase_C/P1_nuclease_dom_sf"/>
</dbReference>
<comment type="caution">
    <text evidence="9">The sequence shown here is derived from an EMBL/GenBank/DDBJ whole genome shotgun (WGS) entry which is preliminary data.</text>
</comment>
<keyword evidence="3" id="KW-0479">Metal-binding</keyword>
<keyword evidence="4" id="KW-0255">Endonuclease</keyword>